<keyword evidence="6" id="KW-0732">Signal</keyword>
<feature type="region of interest" description="Disordered" evidence="5">
    <location>
        <begin position="136"/>
        <end position="207"/>
    </location>
</feature>
<keyword evidence="4" id="KW-0949">S-adenosyl-L-methionine</keyword>
<evidence type="ECO:0000256" key="5">
    <source>
        <dbReference type="SAM" id="MobiDB-lite"/>
    </source>
</evidence>
<feature type="signal peptide" evidence="6">
    <location>
        <begin position="1"/>
        <end position="19"/>
    </location>
</feature>
<dbReference type="Gene3D" id="3.40.1280.10">
    <property type="match status" value="2"/>
</dbReference>
<organism evidence="7">
    <name type="scientific">Chaetoceros debilis</name>
    <dbReference type="NCBI Taxonomy" id="122233"/>
    <lineage>
        <taxon>Eukaryota</taxon>
        <taxon>Sar</taxon>
        <taxon>Stramenopiles</taxon>
        <taxon>Ochrophyta</taxon>
        <taxon>Bacillariophyta</taxon>
        <taxon>Coscinodiscophyceae</taxon>
        <taxon>Chaetocerotophycidae</taxon>
        <taxon>Chaetocerotales</taxon>
        <taxon>Chaetocerotaceae</taxon>
        <taxon>Chaetoceros</taxon>
    </lineage>
</organism>
<proteinExistence type="predicted"/>
<evidence type="ECO:0000256" key="6">
    <source>
        <dbReference type="SAM" id="SignalP"/>
    </source>
</evidence>
<evidence type="ECO:0000256" key="3">
    <source>
        <dbReference type="ARBA" id="ARBA00022679"/>
    </source>
</evidence>
<accession>A0A7S3Q6Z4</accession>
<dbReference type="EMBL" id="HBIO01016080">
    <property type="protein sequence ID" value="CAE0467542.1"/>
    <property type="molecule type" value="Transcribed_RNA"/>
</dbReference>
<keyword evidence="1" id="KW-0963">Cytoplasm</keyword>
<dbReference type="PANTHER" id="PTHR40703:SF1">
    <property type="entry name" value="TRNA (PSEUDOURIDINE(54)-N(1))-METHYLTRANSFERASE"/>
    <property type="match status" value="1"/>
</dbReference>
<gene>
    <name evidence="7" type="ORF">CDEB00056_LOCUS12394</name>
</gene>
<protein>
    <submittedName>
        <fullName evidence="7">Uncharacterized protein</fullName>
    </submittedName>
</protein>
<dbReference type="SUPFAM" id="SSF75217">
    <property type="entry name" value="alpha/beta knot"/>
    <property type="match status" value="2"/>
</dbReference>
<name>A0A7S3Q6Z4_9STRA</name>
<evidence type="ECO:0000313" key="7">
    <source>
        <dbReference type="EMBL" id="CAE0467542.1"/>
    </source>
</evidence>
<feature type="compositionally biased region" description="Basic and acidic residues" evidence="5">
    <location>
        <begin position="144"/>
        <end position="157"/>
    </location>
</feature>
<dbReference type="GO" id="GO:0008757">
    <property type="term" value="F:S-adenosylmethionine-dependent methyltransferase activity"/>
    <property type="evidence" value="ECO:0007669"/>
    <property type="project" value="TreeGrafter"/>
</dbReference>
<dbReference type="PANTHER" id="PTHR40703">
    <property type="entry name" value="TRNA (PSEUDOURIDINE(54)-N(1))-METHYLTRANSFERASE"/>
    <property type="match status" value="1"/>
</dbReference>
<evidence type="ECO:0000256" key="4">
    <source>
        <dbReference type="ARBA" id="ARBA00022691"/>
    </source>
</evidence>
<dbReference type="InterPro" id="IPR029026">
    <property type="entry name" value="tRNA_m1G_MTases_N"/>
</dbReference>
<keyword evidence="2" id="KW-0489">Methyltransferase</keyword>
<evidence type="ECO:0000256" key="2">
    <source>
        <dbReference type="ARBA" id="ARBA00022603"/>
    </source>
</evidence>
<dbReference type="Pfam" id="PF04013">
    <property type="entry name" value="Methyltrn_RNA_2"/>
    <property type="match status" value="2"/>
</dbReference>
<feature type="compositionally biased region" description="Basic and acidic residues" evidence="5">
    <location>
        <begin position="166"/>
        <end position="175"/>
    </location>
</feature>
<dbReference type="GO" id="GO:0008175">
    <property type="term" value="F:tRNA methyltransferase activity"/>
    <property type="evidence" value="ECO:0007669"/>
    <property type="project" value="InterPro"/>
</dbReference>
<sequence>MRTTEQIILLAILILPALPFAPLAKFSTYMYKSEGLQAARRNIVVLSHNVSQDVADGFFDVNCLLTGRVDVLTRCINSALWVSNGIRKDTSVFLMLFPHNITIEVRGSEILDLNPDERTTALCLQRALLANMNMNPVTSTSTHADVDIDGRDENGSHDDDDDDDENKNLHRRQVEMGRLQKTNRGRPETVNPHKPGSLSKSEKTKFRITRKAREAMVRRITRSLGSGECARPPKGFLIHREDTLLARLKSLEGIGNGNGPILMLNELGDPLGGVLSDEAYAKSYTQTNENSGKSNETGFDSTTAKTTTTMILGDQIGYAACDEEVLARSNAVRQVSLGPLSLLTSQCITIMHHYLDMEA</sequence>
<dbReference type="AlphaFoldDB" id="A0A7S3Q6Z4"/>
<evidence type="ECO:0000256" key="1">
    <source>
        <dbReference type="ARBA" id="ARBA00022490"/>
    </source>
</evidence>
<dbReference type="InterPro" id="IPR029028">
    <property type="entry name" value="Alpha/beta_knot_MTases"/>
</dbReference>
<keyword evidence="3" id="KW-0808">Transferase</keyword>
<feature type="chain" id="PRO_5031343009" evidence="6">
    <location>
        <begin position="20"/>
        <end position="359"/>
    </location>
</feature>
<reference evidence="7" key="1">
    <citation type="submission" date="2021-01" db="EMBL/GenBank/DDBJ databases">
        <authorList>
            <person name="Corre E."/>
            <person name="Pelletier E."/>
            <person name="Niang G."/>
            <person name="Scheremetjew M."/>
            <person name="Finn R."/>
            <person name="Kale V."/>
            <person name="Holt S."/>
            <person name="Cochrane G."/>
            <person name="Meng A."/>
            <person name="Brown T."/>
            <person name="Cohen L."/>
        </authorList>
    </citation>
    <scope>NUCLEOTIDE SEQUENCE</scope>
    <source>
        <strain evidence="7">MM31A-1</strain>
    </source>
</reference>
<dbReference type="InterPro" id="IPR007158">
    <property type="entry name" value="TrmY"/>
</dbReference>
<dbReference type="GO" id="GO:0030488">
    <property type="term" value="P:tRNA methylation"/>
    <property type="evidence" value="ECO:0007669"/>
    <property type="project" value="TreeGrafter"/>
</dbReference>